<dbReference type="EC" id="2.1.1.187" evidence="5"/>
<dbReference type="CDD" id="cd02440">
    <property type="entry name" value="AdoMet_MTases"/>
    <property type="match status" value="1"/>
</dbReference>
<dbReference type="OrthoDB" id="5522265at2"/>
<dbReference type="Gene3D" id="3.40.50.150">
    <property type="entry name" value="Vaccinia Virus protein VP39"/>
    <property type="match status" value="1"/>
</dbReference>
<evidence type="ECO:0000313" key="6">
    <source>
        <dbReference type="Proteomes" id="UP000191554"/>
    </source>
</evidence>
<feature type="domain" description="23S rRNA (guanine(745)-N(1))-methyltransferase N-terminal" evidence="4">
    <location>
        <begin position="6"/>
        <end position="41"/>
    </location>
</feature>
<keyword evidence="5" id="KW-0808">Transferase</keyword>
<dbReference type="InterPro" id="IPR041698">
    <property type="entry name" value="Methyltransf_25"/>
</dbReference>
<feature type="binding site" evidence="2">
    <location>
        <begin position="115"/>
        <end position="116"/>
    </location>
    <ligand>
        <name>S-adenosyl-L-methionine</name>
        <dbReference type="ChEBI" id="CHEBI:59789"/>
    </ligand>
</feature>
<feature type="binding site" evidence="2">
    <location>
        <position position="208"/>
    </location>
    <ligand>
        <name>S-adenosyl-L-methionine</name>
        <dbReference type="ChEBI" id="CHEBI:59789"/>
    </ligand>
</feature>
<protein>
    <submittedName>
        <fullName evidence="5">23S rRNA (Guanine(745)-N(1))-methyltransferase</fullName>
        <ecNumber evidence="5">2.1.1.187</ecNumber>
    </submittedName>
</protein>
<feature type="domain" description="Methyltransferase" evidence="3">
    <location>
        <begin position="108"/>
        <end position="197"/>
    </location>
</feature>
<proteinExistence type="predicted"/>
<accession>A0A1V4SRZ2</accession>
<gene>
    <name evidence="5" type="primary">rlmA</name>
    <name evidence="5" type="ORF">CLHUN_00320</name>
</gene>
<dbReference type="GO" id="GO:0046872">
    <property type="term" value="F:metal ion binding"/>
    <property type="evidence" value="ECO:0007669"/>
    <property type="project" value="UniProtKB-KW"/>
</dbReference>
<dbReference type="STRING" id="48256.CLHUN_00320"/>
<name>A0A1V4SRZ2_RUMHU</name>
<dbReference type="InterPro" id="IPR016718">
    <property type="entry name" value="rRNA_m1G-MeTrfase_A_prd"/>
</dbReference>
<dbReference type="Pfam" id="PF13649">
    <property type="entry name" value="Methyltransf_25"/>
    <property type="match status" value="1"/>
</dbReference>
<feature type="binding site" evidence="1">
    <location>
        <position position="28"/>
    </location>
    <ligand>
        <name>Zn(2+)</name>
        <dbReference type="ChEBI" id="CHEBI:29105"/>
    </ligand>
</feature>
<organism evidence="5 6">
    <name type="scientific">Ruminiclostridium hungatei</name>
    <name type="common">Clostridium hungatei</name>
    <dbReference type="NCBI Taxonomy" id="48256"/>
    <lineage>
        <taxon>Bacteria</taxon>
        <taxon>Bacillati</taxon>
        <taxon>Bacillota</taxon>
        <taxon>Clostridia</taxon>
        <taxon>Eubacteriales</taxon>
        <taxon>Oscillospiraceae</taxon>
        <taxon>Ruminiclostridium</taxon>
    </lineage>
</organism>
<dbReference type="SUPFAM" id="SSF53335">
    <property type="entry name" value="S-adenosyl-L-methionine-dependent methyltransferases"/>
    <property type="match status" value="1"/>
</dbReference>
<evidence type="ECO:0000313" key="5">
    <source>
        <dbReference type="EMBL" id="OPX46216.1"/>
    </source>
</evidence>
<dbReference type="GO" id="GO:0052911">
    <property type="term" value="F:23S rRNA (guanine(745)-N(1))-methyltransferase activity"/>
    <property type="evidence" value="ECO:0007669"/>
    <property type="project" value="UniProtKB-EC"/>
</dbReference>
<evidence type="ECO:0000256" key="2">
    <source>
        <dbReference type="PIRSR" id="PIRSR018249-2"/>
    </source>
</evidence>
<evidence type="ECO:0000256" key="1">
    <source>
        <dbReference type="PIRSR" id="PIRSR018249-1"/>
    </source>
</evidence>
<dbReference type="RefSeq" id="WP_080062784.1">
    <property type="nucleotide sequence ID" value="NZ_MZGX01000001.1"/>
</dbReference>
<dbReference type="Pfam" id="PF21302">
    <property type="entry name" value="Zn_ribbon_RlmA"/>
    <property type="match status" value="1"/>
</dbReference>
<keyword evidence="5" id="KW-0489">Methyltransferase</keyword>
<keyword evidence="1" id="KW-0862">Zinc</keyword>
<dbReference type="InterPro" id="IPR029063">
    <property type="entry name" value="SAM-dependent_MTases_sf"/>
</dbReference>
<dbReference type="AlphaFoldDB" id="A0A1V4SRZ2"/>
<dbReference type="Proteomes" id="UP000191554">
    <property type="component" value="Unassembled WGS sequence"/>
</dbReference>
<sequence length="291" mass="32500">MYKTAFKCPNCSKALKQGMKQYFCPNGHNFDIARKGYVNLLLSSHIGAGTPGDSKDMLLCRRNFLDRGFYEEFSNGINALIKLPENELENPSATAGNSGNSLDCSINILDAGCGEGYYISRLKKALACRCENRGINYYGTDVSRDAINYAASRDKHIRFAVASSYHLPFTGSTLDYILCIFAPRDDEEFKRVLKPSGKLLVAVPGARHLYGLKQLIYEAPEAIGQKGTVGGGFKLLEEINIRYEIELTDRQDIFNLFNMTPYSRHAGLEAVEKLDGLETEVDFSILLYERP</sequence>
<feature type="binding site" evidence="1">
    <location>
        <position position="24"/>
    </location>
    <ligand>
        <name>Zn(2+)</name>
        <dbReference type="ChEBI" id="CHEBI:29105"/>
    </ligand>
</feature>
<evidence type="ECO:0000259" key="4">
    <source>
        <dbReference type="Pfam" id="PF21302"/>
    </source>
</evidence>
<reference evidence="5 6" key="1">
    <citation type="submission" date="2017-03" db="EMBL/GenBank/DDBJ databases">
        <title>Genome sequence of Clostridium hungatei DSM 14427.</title>
        <authorList>
            <person name="Poehlein A."/>
            <person name="Daniel R."/>
        </authorList>
    </citation>
    <scope>NUCLEOTIDE SEQUENCE [LARGE SCALE GENOMIC DNA]</scope>
    <source>
        <strain evidence="5 6">DSM 14427</strain>
    </source>
</reference>
<keyword evidence="1" id="KW-0479">Metal-binding</keyword>
<feature type="binding site" evidence="2">
    <location>
        <position position="70"/>
    </location>
    <ligand>
        <name>S-adenosyl-L-methionine</name>
        <dbReference type="ChEBI" id="CHEBI:59789"/>
    </ligand>
</feature>
<comment type="caution">
    <text evidence="5">The sequence shown here is derived from an EMBL/GenBank/DDBJ whole genome shotgun (WGS) entry which is preliminary data.</text>
</comment>
<dbReference type="InterPro" id="IPR048647">
    <property type="entry name" value="RlmA_N"/>
</dbReference>
<dbReference type="EMBL" id="MZGX01000001">
    <property type="protein sequence ID" value="OPX46216.1"/>
    <property type="molecule type" value="Genomic_DNA"/>
</dbReference>
<keyword evidence="6" id="KW-1185">Reference proteome</keyword>
<dbReference type="PIRSF" id="PIRSF018249">
    <property type="entry name" value="MyrA_prd"/>
    <property type="match status" value="1"/>
</dbReference>
<keyword evidence="2" id="KW-0949">S-adenosyl-L-methionine</keyword>
<evidence type="ECO:0000259" key="3">
    <source>
        <dbReference type="Pfam" id="PF13649"/>
    </source>
</evidence>